<dbReference type="HOGENOM" id="CLU_003637_0_0_1"/>
<dbReference type="GO" id="GO:0006914">
    <property type="term" value="P:autophagy"/>
    <property type="evidence" value="ECO:0007669"/>
    <property type="project" value="UniProtKB-KW"/>
</dbReference>
<dbReference type="SMART" id="SM00220">
    <property type="entry name" value="S_TKc"/>
    <property type="match status" value="1"/>
</dbReference>
<feature type="compositionally biased region" description="Low complexity" evidence="9">
    <location>
        <begin position="1192"/>
        <end position="1207"/>
    </location>
</feature>
<evidence type="ECO:0000259" key="10">
    <source>
        <dbReference type="PROSITE" id="PS50006"/>
    </source>
</evidence>
<evidence type="ECO:0000256" key="3">
    <source>
        <dbReference type="ARBA" id="ARBA00022448"/>
    </source>
</evidence>
<evidence type="ECO:0000256" key="1">
    <source>
        <dbReference type="ARBA" id="ARBA00004623"/>
    </source>
</evidence>
<feature type="compositionally biased region" description="Polar residues" evidence="9">
    <location>
        <begin position="695"/>
        <end position="705"/>
    </location>
</feature>
<evidence type="ECO:0000256" key="4">
    <source>
        <dbReference type="ARBA" id="ARBA00022741"/>
    </source>
</evidence>
<dbReference type="InterPro" id="IPR011009">
    <property type="entry name" value="Kinase-like_dom_sf"/>
</dbReference>
<evidence type="ECO:0000256" key="5">
    <source>
        <dbReference type="ARBA" id="ARBA00022840"/>
    </source>
</evidence>
<dbReference type="AlphaFoldDB" id="A0A086STM2"/>
<evidence type="ECO:0000256" key="2">
    <source>
        <dbReference type="ARBA" id="ARBA00005575"/>
    </source>
</evidence>
<feature type="compositionally biased region" description="Polar residues" evidence="9">
    <location>
        <begin position="749"/>
        <end position="759"/>
    </location>
</feature>
<dbReference type="InterPro" id="IPR045269">
    <property type="entry name" value="Atg1-like"/>
</dbReference>
<evidence type="ECO:0000256" key="9">
    <source>
        <dbReference type="SAM" id="MobiDB-lite"/>
    </source>
</evidence>
<keyword evidence="4 8" id="KW-0547">Nucleotide-binding</keyword>
<dbReference type="InterPro" id="IPR017441">
    <property type="entry name" value="Protein_kinase_ATP_BS"/>
</dbReference>
<keyword evidence="3" id="KW-0813">Transport</keyword>
<comment type="caution">
    <text evidence="12">The sequence shown here is derived from an EMBL/GenBank/DDBJ whole genome shotgun (WGS) entry which is preliminary data.</text>
</comment>
<accession>A0A086STM2</accession>
<dbReference type="SMART" id="SM00240">
    <property type="entry name" value="FHA"/>
    <property type="match status" value="1"/>
</dbReference>
<feature type="region of interest" description="Disordered" evidence="9">
    <location>
        <begin position="1142"/>
        <end position="1175"/>
    </location>
</feature>
<dbReference type="InterPro" id="IPR000719">
    <property type="entry name" value="Prot_kinase_dom"/>
</dbReference>
<evidence type="ECO:0000256" key="6">
    <source>
        <dbReference type="ARBA" id="ARBA00023006"/>
    </source>
</evidence>
<evidence type="ECO:0000313" key="12">
    <source>
        <dbReference type="EMBL" id="KFH40454.1"/>
    </source>
</evidence>
<dbReference type="Proteomes" id="UP000029964">
    <property type="component" value="Unassembled WGS sequence"/>
</dbReference>
<dbReference type="STRING" id="857340.A0A086STM2"/>
<organism evidence="12 13">
    <name type="scientific">Hapsidospora chrysogenum (strain ATCC 11550 / CBS 779.69 / DSM 880 / IAM 14645 / JCM 23072 / IMI 49137)</name>
    <name type="common">Acremonium chrysogenum</name>
    <dbReference type="NCBI Taxonomy" id="857340"/>
    <lineage>
        <taxon>Eukaryota</taxon>
        <taxon>Fungi</taxon>
        <taxon>Dikarya</taxon>
        <taxon>Ascomycota</taxon>
        <taxon>Pezizomycotina</taxon>
        <taxon>Sordariomycetes</taxon>
        <taxon>Hypocreomycetidae</taxon>
        <taxon>Hypocreales</taxon>
        <taxon>Bionectriaceae</taxon>
        <taxon>Hapsidospora</taxon>
    </lineage>
</organism>
<keyword evidence="12" id="KW-0808">Transferase</keyword>
<dbReference type="GO" id="GO:0010506">
    <property type="term" value="P:regulation of autophagy"/>
    <property type="evidence" value="ECO:0007669"/>
    <property type="project" value="InterPro"/>
</dbReference>
<feature type="compositionally biased region" description="Polar residues" evidence="9">
    <location>
        <begin position="261"/>
        <end position="276"/>
    </location>
</feature>
<sequence length="1217" mass="137151">MDGDEPTQATQNVLDPRREGKQNSGFSDEDISDIICVLYPHSDSARLEVQRLVLENSPYIIGKDEADGVEPNYELEDHASRFESNPSGHGNYAIILRLSDHIKNHAAGFCFGRNTARCDVVFANDPLRRVSNVHFRIYVNEYGNVMIEDQSTNGTFVDRHLLTARPKDNNARQEPLVRWVLTSGSVIKIYLHHEIRDLTFRVRIPRRDDDYDQAYLNKVAEYFARHGLHGDDASTAAAPPPPPNHGPLDIFKTPGQPPRTNPRTQLEGTQNPQVRTPSKRRDTQNAPMRREWTGSGKYNRIGTIGKGAFAVVYKVTSKYDGKPYAAKELEKRRFVKNGVLDQKVENEMKIMERVQHYSQPNIVRYFESFDWDDRLLIIIMEYVKIGDLGKMISDEGPFPEDVVQVMAKQLLGALEYLHKNNITHRDVKPDNILINSLDPIDVKLTDFGLSKMVDSEQTFLRTFCGTLLYCAPEVYNEYAEYDDNGFRNRGQKARRMPGQRYNHAVDIWSLGGVLFFSLTKSPPYPVKSGISYSELLNKIMTTRLNITPLQKYGVSERGIDFLSRMLQRRPENRATVLELDTHPWLGGDGSIIEASQSYDEITDDEHMAAYSQKQQDWDAEDRVSDSMGEDAEEKENINDARAARRKSQPRLFGEVGVSAIGSSGVIPDDFLNLPVSMRETEILDSHEEDGEDSEFSSTPAGTRTYRQADRQMTGSLDQGHQSDDQLQSLVENVASQSLGGRSKPDRDATSSQSYSMDLNTSKRKPPPSHDTSDEFDENTPTDKPVMKRLKSEGNIDGLSEDAVEEAKLLACMPQIRRLGSGRQIDGAVDKVLWWEKDRSTWHLDYPEMTQLQLDAFQQAARERGEVFGPGKTPLWGLATKYFPSTSSTSNSSSSDSNARAPAPSLLQTQIGLRRDSRTVSEMATGSQFPPTAMPVDEGGIPDTLQHDPQIVVPVQMDTGRSRAVGIIESHVHSCIRGISFPITEPFVSFGRHPDNTEIFEPRTEPRVPKFAFKILLWKEGYDPGKDSHPWSKQSAGSIGEHSYAFWISTKATLGIQINGHALPSDEPKNPGGPSRHWAQLHDGDELVIWGNRDVRDQTALTFRCFWGASSRPRPNRDQPLDLASAEIAHKLDSACQRTERRIRDGAEKKRRRGDAEDDLLRRQQTVERERERSRAFEARRQEAVEFLQARTAQSSRRVSPASAPPMSTMFGARGLSS</sequence>
<dbReference type="EMBL" id="JPKY01000203">
    <property type="protein sequence ID" value="KFH40454.1"/>
    <property type="molecule type" value="Genomic_DNA"/>
</dbReference>
<dbReference type="Gene3D" id="1.10.510.10">
    <property type="entry name" value="Transferase(Phosphotransferase) domain 1"/>
    <property type="match status" value="1"/>
</dbReference>
<reference evidence="13" key="1">
    <citation type="journal article" date="2014" name="Genome Announc.">
        <title>Genome sequence and annotation of Acremonium chrysogenum, producer of the beta-lactam antibiotic cephalosporin C.</title>
        <authorList>
            <person name="Terfehr D."/>
            <person name="Dahlmann T.A."/>
            <person name="Specht T."/>
            <person name="Zadra I."/>
            <person name="Kuernsteiner H."/>
            <person name="Kueck U."/>
        </authorList>
    </citation>
    <scope>NUCLEOTIDE SEQUENCE [LARGE SCALE GENOMIC DNA]</scope>
    <source>
        <strain evidence="13">ATCC 11550 / CBS 779.69 / DSM 880 / IAM 14645 / JCM 23072 / IMI 49137</strain>
    </source>
</reference>
<dbReference type="FunFam" id="3.30.200.20:FF:000470">
    <property type="entry name" value="Serine/threonine-protein kinase RAD53"/>
    <property type="match status" value="1"/>
</dbReference>
<feature type="region of interest" description="Disordered" evidence="9">
    <location>
        <begin position="684"/>
        <end position="705"/>
    </location>
</feature>
<feature type="compositionally biased region" description="Low complexity" evidence="9">
    <location>
        <begin position="885"/>
        <end position="897"/>
    </location>
</feature>
<dbReference type="SUPFAM" id="SSF49879">
    <property type="entry name" value="SMAD/FHA domain"/>
    <property type="match status" value="1"/>
</dbReference>
<dbReference type="SUPFAM" id="SSF56112">
    <property type="entry name" value="Protein kinase-like (PK-like)"/>
    <property type="match status" value="1"/>
</dbReference>
<dbReference type="PANTHER" id="PTHR24348">
    <property type="entry name" value="SERINE/THREONINE-PROTEIN KINASE UNC-51-RELATED"/>
    <property type="match status" value="1"/>
</dbReference>
<gene>
    <name evidence="12" type="ORF">ACRE_088820</name>
</gene>
<feature type="region of interest" description="Disordered" evidence="9">
    <location>
        <begin position="1189"/>
        <end position="1217"/>
    </location>
</feature>
<dbReference type="OrthoDB" id="504170at2759"/>
<comment type="subcellular location">
    <subcellularLocation>
        <location evidence="1">Preautophagosomal structure membrane</location>
        <topology evidence="1">Peripheral membrane protein</topology>
    </subcellularLocation>
</comment>
<evidence type="ECO:0000259" key="11">
    <source>
        <dbReference type="PROSITE" id="PS50011"/>
    </source>
</evidence>
<proteinExistence type="inferred from homology"/>
<dbReference type="Gene3D" id="2.60.200.20">
    <property type="match status" value="1"/>
</dbReference>
<evidence type="ECO:0000256" key="8">
    <source>
        <dbReference type="PROSITE-ProRule" id="PRU10141"/>
    </source>
</evidence>
<keyword evidence="12" id="KW-0418">Kinase</keyword>
<dbReference type="InterPro" id="IPR000253">
    <property type="entry name" value="FHA_dom"/>
</dbReference>
<keyword evidence="6" id="KW-0072">Autophagy</keyword>
<evidence type="ECO:0000313" key="13">
    <source>
        <dbReference type="Proteomes" id="UP000029964"/>
    </source>
</evidence>
<feature type="compositionally biased region" description="Basic and acidic residues" evidence="9">
    <location>
        <begin position="279"/>
        <end position="292"/>
    </location>
</feature>
<feature type="region of interest" description="Disordered" evidence="9">
    <location>
        <begin position="231"/>
        <end position="294"/>
    </location>
</feature>
<dbReference type="InterPro" id="IPR008984">
    <property type="entry name" value="SMAD_FHA_dom_sf"/>
</dbReference>
<feature type="compositionally biased region" description="Basic and acidic residues" evidence="9">
    <location>
        <begin position="1158"/>
        <end position="1175"/>
    </location>
</feature>
<keyword evidence="13" id="KW-1185">Reference proteome</keyword>
<dbReference type="GO" id="GO:0005524">
    <property type="term" value="F:ATP binding"/>
    <property type="evidence" value="ECO:0007669"/>
    <property type="project" value="UniProtKB-UniRule"/>
</dbReference>
<protein>
    <recommendedName>
        <fullName evidence="7">Autophagy-related protein 1</fullName>
    </recommendedName>
</protein>
<dbReference type="PROSITE" id="PS00107">
    <property type="entry name" value="PROTEIN_KINASE_ATP"/>
    <property type="match status" value="1"/>
</dbReference>
<dbReference type="InterPro" id="IPR008271">
    <property type="entry name" value="Ser/Thr_kinase_AS"/>
</dbReference>
<dbReference type="Pfam" id="PF00498">
    <property type="entry name" value="FHA"/>
    <property type="match status" value="1"/>
</dbReference>
<feature type="region of interest" description="Disordered" evidence="9">
    <location>
        <begin position="1"/>
        <end position="26"/>
    </location>
</feature>
<feature type="binding site" evidence="8">
    <location>
        <position position="327"/>
    </location>
    <ligand>
        <name>ATP</name>
        <dbReference type="ChEBI" id="CHEBI:30616"/>
    </ligand>
</feature>
<keyword evidence="5 8" id="KW-0067">ATP-binding</keyword>
<dbReference type="PROSITE" id="PS50011">
    <property type="entry name" value="PROTEIN_KINASE_DOM"/>
    <property type="match status" value="1"/>
</dbReference>
<dbReference type="GO" id="GO:0004674">
    <property type="term" value="F:protein serine/threonine kinase activity"/>
    <property type="evidence" value="ECO:0007669"/>
    <property type="project" value="InterPro"/>
</dbReference>
<feature type="domain" description="Protein kinase" evidence="11">
    <location>
        <begin position="298"/>
        <end position="585"/>
    </location>
</feature>
<feature type="region of interest" description="Disordered" evidence="9">
    <location>
        <begin position="885"/>
        <end position="905"/>
    </location>
</feature>
<comment type="similarity">
    <text evidence="2">Belongs to the protein kinase superfamily. CAMK Ser/Thr protein kinase family. CHEK2 subfamily.</text>
</comment>
<name>A0A086STM2_HAPC1</name>
<feature type="region of interest" description="Disordered" evidence="9">
    <location>
        <begin position="735"/>
        <end position="788"/>
    </location>
</feature>
<feature type="region of interest" description="Disordered" evidence="9">
    <location>
        <begin position="609"/>
        <end position="648"/>
    </location>
</feature>
<evidence type="ECO:0000256" key="7">
    <source>
        <dbReference type="ARBA" id="ARBA00030237"/>
    </source>
</evidence>
<dbReference type="GO" id="GO:0034045">
    <property type="term" value="C:phagophore assembly site membrane"/>
    <property type="evidence" value="ECO:0007669"/>
    <property type="project" value="UniProtKB-SubCell"/>
</dbReference>
<dbReference type="PROSITE" id="PS50006">
    <property type="entry name" value="FHA_DOMAIN"/>
    <property type="match status" value="1"/>
</dbReference>
<dbReference type="PANTHER" id="PTHR24348:SF68">
    <property type="entry name" value="SERINE_THREONINE-PROTEIN KINASE ATG1C"/>
    <property type="match status" value="1"/>
</dbReference>
<feature type="domain" description="FHA" evidence="10">
    <location>
        <begin position="109"/>
        <end position="162"/>
    </location>
</feature>
<dbReference type="Pfam" id="PF00069">
    <property type="entry name" value="Pkinase"/>
    <property type="match status" value="1"/>
</dbReference>
<dbReference type="PROSITE" id="PS00108">
    <property type="entry name" value="PROTEIN_KINASE_ST"/>
    <property type="match status" value="1"/>
</dbReference>